<comment type="function">
    <text evidence="1">Catalyzes the 2-thiolation of uridine at the wobble position (U34) of mitochondrial tRNA(Lys), tRNA(Glu) and tRNA(Gln). Required for the formation of 5-taurinomethyl-2-thiouridine (tm5s2U) of mitochondrial tRNA(Lys), tRNA(Glu), and tRNA(Gln) at the wobble position. ATP is required to activate the C2 atom of the wobble base.</text>
</comment>
<dbReference type="PANTHER" id="PTHR11933:SF5">
    <property type="entry name" value="MITOCHONDRIAL TRNA-SPECIFIC 2-THIOURIDYLASE 1"/>
    <property type="match status" value="1"/>
</dbReference>
<dbReference type="InterPro" id="IPR014729">
    <property type="entry name" value="Rossmann-like_a/b/a_fold"/>
</dbReference>
<dbReference type="InterPro" id="IPR023382">
    <property type="entry name" value="MnmA-like_central_sf"/>
</dbReference>
<feature type="domain" description="tRNA-specific 2-thiouridylase MnmA-like C-terminal" evidence="12">
    <location>
        <begin position="306"/>
        <end position="362"/>
    </location>
</feature>
<keyword evidence="6" id="KW-0819">tRNA processing</keyword>
<dbReference type="FunFam" id="2.30.30.280:FF:000001">
    <property type="entry name" value="tRNA-specific 2-thiouridylase MnmA"/>
    <property type="match status" value="1"/>
</dbReference>
<dbReference type="Proteomes" id="UP000308652">
    <property type="component" value="Unassembled WGS sequence"/>
</dbReference>
<evidence type="ECO:0000259" key="12">
    <source>
        <dbReference type="Pfam" id="PF20258"/>
    </source>
</evidence>
<evidence type="ECO:0000256" key="4">
    <source>
        <dbReference type="ARBA" id="ARBA00022555"/>
    </source>
</evidence>
<dbReference type="NCBIfam" id="NF001138">
    <property type="entry name" value="PRK00143.1"/>
    <property type="match status" value="1"/>
</dbReference>
<dbReference type="Gene3D" id="2.40.30.10">
    <property type="entry name" value="Translation factors"/>
    <property type="match status" value="1"/>
</dbReference>
<keyword evidence="8" id="KW-0067">ATP-binding</keyword>
<comment type="similarity">
    <text evidence="2">Belongs to the MnmA/TRMU family.</text>
</comment>
<proteinExistence type="inferred from homology"/>
<dbReference type="STRING" id="68775.A0A5C3LT91"/>
<name>A0A5C3LT91_9AGAR</name>
<protein>
    <recommendedName>
        <fullName evidence="3">tRNA-5-taurinomethyluridine 2-sulfurtransferase</fullName>
        <ecNumber evidence="3">2.8.1.14</ecNumber>
    </recommendedName>
</protein>
<evidence type="ECO:0000256" key="3">
    <source>
        <dbReference type="ARBA" id="ARBA00011953"/>
    </source>
</evidence>
<evidence type="ECO:0000256" key="2">
    <source>
        <dbReference type="ARBA" id="ARBA00006191"/>
    </source>
</evidence>
<evidence type="ECO:0000256" key="6">
    <source>
        <dbReference type="ARBA" id="ARBA00022694"/>
    </source>
</evidence>
<dbReference type="SUPFAM" id="SSF52402">
    <property type="entry name" value="Adenine nucleotide alpha hydrolases-like"/>
    <property type="match status" value="1"/>
</dbReference>
<dbReference type="InterPro" id="IPR046884">
    <property type="entry name" value="MnmA-like_central"/>
</dbReference>
<dbReference type="GO" id="GO:0000049">
    <property type="term" value="F:tRNA binding"/>
    <property type="evidence" value="ECO:0007669"/>
    <property type="project" value="UniProtKB-KW"/>
</dbReference>
<dbReference type="AlphaFoldDB" id="A0A5C3LT91"/>
<dbReference type="InterPro" id="IPR004506">
    <property type="entry name" value="MnmA-like"/>
</dbReference>
<keyword evidence="4" id="KW-0820">tRNA-binding</keyword>
<dbReference type="CDD" id="cd01998">
    <property type="entry name" value="MnmA_TRMU-like"/>
    <property type="match status" value="1"/>
</dbReference>
<evidence type="ECO:0000313" key="14">
    <source>
        <dbReference type="EMBL" id="TFK36419.1"/>
    </source>
</evidence>
<keyword evidence="15" id="KW-1185">Reference proteome</keyword>
<dbReference type="PANTHER" id="PTHR11933">
    <property type="entry name" value="TRNA 5-METHYLAMINOMETHYL-2-THIOURIDYLATE -METHYLTRANSFERASE"/>
    <property type="match status" value="1"/>
</dbReference>
<dbReference type="InterPro" id="IPR046885">
    <property type="entry name" value="MnmA-like_C"/>
</dbReference>
<evidence type="ECO:0000256" key="11">
    <source>
        <dbReference type="ARBA" id="ARBA00049564"/>
    </source>
</evidence>
<dbReference type="GO" id="GO:0005524">
    <property type="term" value="F:ATP binding"/>
    <property type="evidence" value="ECO:0007669"/>
    <property type="project" value="UniProtKB-KW"/>
</dbReference>
<evidence type="ECO:0000259" key="13">
    <source>
        <dbReference type="Pfam" id="PF20259"/>
    </source>
</evidence>
<reference evidence="14 15" key="1">
    <citation type="journal article" date="2019" name="Nat. Ecol. Evol.">
        <title>Megaphylogeny resolves global patterns of mushroom evolution.</title>
        <authorList>
            <person name="Varga T."/>
            <person name="Krizsan K."/>
            <person name="Foldi C."/>
            <person name="Dima B."/>
            <person name="Sanchez-Garcia M."/>
            <person name="Sanchez-Ramirez S."/>
            <person name="Szollosi G.J."/>
            <person name="Szarkandi J.G."/>
            <person name="Papp V."/>
            <person name="Albert L."/>
            <person name="Andreopoulos W."/>
            <person name="Angelini C."/>
            <person name="Antonin V."/>
            <person name="Barry K.W."/>
            <person name="Bougher N.L."/>
            <person name="Buchanan P."/>
            <person name="Buyck B."/>
            <person name="Bense V."/>
            <person name="Catcheside P."/>
            <person name="Chovatia M."/>
            <person name="Cooper J."/>
            <person name="Damon W."/>
            <person name="Desjardin D."/>
            <person name="Finy P."/>
            <person name="Geml J."/>
            <person name="Haridas S."/>
            <person name="Hughes K."/>
            <person name="Justo A."/>
            <person name="Karasinski D."/>
            <person name="Kautmanova I."/>
            <person name="Kiss B."/>
            <person name="Kocsube S."/>
            <person name="Kotiranta H."/>
            <person name="LaButti K.M."/>
            <person name="Lechner B.E."/>
            <person name="Liimatainen K."/>
            <person name="Lipzen A."/>
            <person name="Lukacs Z."/>
            <person name="Mihaltcheva S."/>
            <person name="Morgado L.N."/>
            <person name="Niskanen T."/>
            <person name="Noordeloos M.E."/>
            <person name="Ohm R.A."/>
            <person name="Ortiz-Santana B."/>
            <person name="Ovrebo C."/>
            <person name="Racz N."/>
            <person name="Riley R."/>
            <person name="Savchenko A."/>
            <person name="Shiryaev A."/>
            <person name="Soop K."/>
            <person name="Spirin V."/>
            <person name="Szebenyi C."/>
            <person name="Tomsovsky M."/>
            <person name="Tulloss R.E."/>
            <person name="Uehling J."/>
            <person name="Grigoriev I.V."/>
            <person name="Vagvolgyi C."/>
            <person name="Papp T."/>
            <person name="Martin F.M."/>
            <person name="Miettinen O."/>
            <person name="Hibbett D.S."/>
            <person name="Nagy L.G."/>
        </authorList>
    </citation>
    <scope>NUCLEOTIDE SEQUENCE [LARGE SCALE GENOMIC DNA]</scope>
    <source>
        <strain evidence="14 15">CBS 166.37</strain>
    </source>
</reference>
<sequence>MSGGVDSSVTAALLARKDYDLSAIFMRNWDTRDESGTDKGCEWEKDWEDVQRVCKKLDIPCKLIDLSREYWNRVFEPCLRQWEMGFSPNPDVWCNKEVKFGALLERLPKAPSYQNAWIATGHYARKTWSESTEISPSRPMLVRPTDRSKDQTYYLAAISEPGLRRAIFPLEKLTKPTVRELAKGYGLPTAERGESMGICFVGEKRKFEDFLSSYIPPNPGPIIDQTNGKKVGEHPGVWAYTIGQNARIAGLAQKMFVSAKDPKSNTVYIVPGSQHASLYATTIHILSFIPIWKDSPPPAINLPGGYRAHVKHRYRMEAAPCTVRRNESGGLDIECDEPQHAVAAGQIAVLYDGDWCIGCGVIQGSS</sequence>
<evidence type="ECO:0000313" key="15">
    <source>
        <dbReference type="Proteomes" id="UP000308652"/>
    </source>
</evidence>
<evidence type="ECO:0000256" key="5">
    <source>
        <dbReference type="ARBA" id="ARBA00022679"/>
    </source>
</evidence>
<accession>A0A5C3LT91</accession>
<evidence type="ECO:0000256" key="8">
    <source>
        <dbReference type="ARBA" id="ARBA00022840"/>
    </source>
</evidence>
<evidence type="ECO:0000256" key="1">
    <source>
        <dbReference type="ARBA" id="ARBA00003986"/>
    </source>
</evidence>
<dbReference type="Pfam" id="PF03054">
    <property type="entry name" value="tRNA_Me_trans"/>
    <property type="match status" value="1"/>
</dbReference>
<evidence type="ECO:0000256" key="9">
    <source>
        <dbReference type="ARBA" id="ARBA00022884"/>
    </source>
</evidence>
<dbReference type="Pfam" id="PF20259">
    <property type="entry name" value="tRNA_Me_trans_M"/>
    <property type="match status" value="1"/>
</dbReference>
<dbReference type="GO" id="GO:0002143">
    <property type="term" value="P:tRNA wobble position uridine thiolation"/>
    <property type="evidence" value="ECO:0007669"/>
    <property type="project" value="TreeGrafter"/>
</dbReference>
<dbReference type="GO" id="GO:0016783">
    <property type="term" value="F:sulfurtransferase activity"/>
    <property type="evidence" value="ECO:0007669"/>
    <property type="project" value="InterPro"/>
</dbReference>
<keyword evidence="9" id="KW-0694">RNA-binding</keyword>
<dbReference type="OrthoDB" id="3685at2759"/>
<dbReference type="Gene3D" id="2.30.30.280">
    <property type="entry name" value="Adenine nucleotide alpha hydrolases-like domains"/>
    <property type="match status" value="1"/>
</dbReference>
<keyword evidence="7" id="KW-0547">Nucleotide-binding</keyword>
<dbReference type="EMBL" id="ML213614">
    <property type="protein sequence ID" value="TFK36419.1"/>
    <property type="molecule type" value="Genomic_DNA"/>
</dbReference>
<dbReference type="NCBIfam" id="TIGR00420">
    <property type="entry name" value="trmU"/>
    <property type="match status" value="1"/>
</dbReference>
<feature type="domain" description="tRNA-specific 2-thiouridylase MnmA-like central" evidence="13">
    <location>
        <begin position="208"/>
        <end position="270"/>
    </location>
</feature>
<comment type="catalytic activity">
    <reaction evidence="11">
        <text>5-taurinomethyluridine(34) in tRNA + S-sulfanyl-L-cysteinyl-[protein] + AH2 + ATP = 5-taurinomethyl-2-thiouridine(34) in tRNA + L-cysteinyl-[protein] + A + AMP + diphosphate + H(+)</text>
        <dbReference type="Rhea" id="RHEA:47040"/>
        <dbReference type="Rhea" id="RHEA-COMP:10131"/>
        <dbReference type="Rhea" id="RHEA-COMP:11726"/>
        <dbReference type="Rhea" id="RHEA-COMP:11732"/>
        <dbReference type="Rhea" id="RHEA-COMP:11733"/>
        <dbReference type="ChEBI" id="CHEBI:13193"/>
        <dbReference type="ChEBI" id="CHEBI:15378"/>
        <dbReference type="ChEBI" id="CHEBI:17499"/>
        <dbReference type="ChEBI" id="CHEBI:29950"/>
        <dbReference type="ChEBI" id="CHEBI:30616"/>
        <dbReference type="ChEBI" id="CHEBI:33019"/>
        <dbReference type="ChEBI" id="CHEBI:61963"/>
        <dbReference type="ChEBI" id="CHEBI:87171"/>
        <dbReference type="ChEBI" id="CHEBI:87172"/>
        <dbReference type="ChEBI" id="CHEBI:456215"/>
        <dbReference type="EC" id="2.8.1.14"/>
    </reaction>
</comment>
<keyword evidence="10" id="KW-1015">Disulfide bond</keyword>
<dbReference type="EC" id="2.8.1.14" evidence="3"/>
<evidence type="ECO:0000256" key="7">
    <source>
        <dbReference type="ARBA" id="ARBA00022741"/>
    </source>
</evidence>
<gene>
    <name evidence="14" type="ORF">BDQ12DRAFT_699668</name>
</gene>
<evidence type="ECO:0000256" key="10">
    <source>
        <dbReference type="ARBA" id="ARBA00023157"/>
    </source>
</evidence>
<dbReference type="Pfam" id="PF20258">
    <property type="entry name" value="tRNA_Me_trans_C"/>
    <property type="match status" value="1"/>
</dbReference>
<dbReference type="GO" id="GO:0005739">
    <property type="term" value="C:mitochondrion"/>
    <property type="evidence" value="ECO:0007669"/>
    <property type="project" value="TreeGrafter"/>
</dbReference>
<organism evidence="14 15">
    <name type="scientific">Crucibulum laeve</name>
    <dbReference type="NCBI Taxonomy" id="68775"/>
    <lineage>
        <taxon>Eukaryota</taxon>
        <taxon>Fungi</taxon>
        <taxon>Dikarya</taxon>
        <taxon>Basidiomycota</taxon>
        <taxon>Agaricomycotina</taxon>
        <taxon>Agaricomycetes</taxon>
        <taxon>Agaricomycetidae</taxon>
        <taxon>Agaricales</taxon>
        <taxon>Agaricineae</taxon>
        <taxon>Nidulariaceae</taxon>
        <taxon>Crucibulum</taxon>
    </lineage>
</organism>
<keyword evidence="5" id="KW-0808">Transferase</keyword>
<dbReference type="Gene3D" id="3.40.50.620">
    <property type="entry name" value="HUPs"/>
    <property type="match status" value="1"/>
</dbReference>